<dbReference type="EMBL" id="BAABAE010000003">
    <property type="protein sequence ID" value="GAA3743367.1"/>
    <property type="molecule type" value="Genomic_DNA"/>
</dbReference>
<dbReference type="InterPro" id="IPR036388">
    <property type="entry name" value="WH-like_DNA-bd_sf"/>
</dbReference>
<dbReference type="InterPro" id="IPR046348">
    <property type="entry name" value="SIS_dom_sf"/>
</dbReference>
<comment type="caution">
    <text evidence="2">The sequence shown here is derived from an EMBL/GenBank/DDBJ whole genome shotgun (WGS) entry which is preliminary data.</text>
</comment>
<protein>
    <submittedName>
        <fullName evidence="2">MurR/RpiR family transcriptional regulator</fullName>
    </submittedName>
</protein>
<dbReference type="InterPro" id="IPR047640">
    <property type="entry name" value="RpiR-like"/>
</dbReference>
<feature type="domain" description="HTH rpiR-type" evidence="1">
    <location>
        <begin position="1"/>
        <end position="77"/>
    </location>
</feature>
<dbReference type="PROSITE" id="PS51071">
    <property type="entry name" value="HTH_RPIR"/>
    <property type="match status" value="1"/>
</dbReference>
<sequence>MLLRERLDAFAGQLTSADRAVLDVLLSHPTESAFLPADRITARANVHVAAATRLAKKLGYAGYPGLRESLQRELLDGVGAADRIRNRLSHAESDDVLASLVSEEAAALAEAVRTVSHADLKAVANQILAARRTLIFAQGNATVLAGMLERRLRRFGFNVGMLGTNNRDLAETLVSLQKGDVVLCIALRRIPTQLRGLLKTIDEVGATSILFTDTLDAQIRPRPNHVLAAARGTGREFQSLTVPMAIANALVLTVATAGGSRAMKSLERLDELMKRFGD</sequence>
<dbReference type="InterPro" id="IPR009057">
    <property type="entry name" value="Homeodomain-like_sf"/>
</dbReference>
<dbReference type="SUPFAM" id="SSF53697">
    <property type="entry name" value="SIS domain"/>
    <property type="match status" value="1"/>
</dbReference>
<accession>A0ABP7FQ47</accession>
<dbReference type="PANTHER" id="PTHR30514:SF18">
    <property type="entry name" value="RPIR-FAMILY TRANSCRIPTIONAL REGULATOR"/>
    <property type="match status" value="1"/>
</dbReference>
<gene>
    <name evidence="2" type="ORF">GCM10022239_18550</name>
</gene>
<dbReference type="Proteomes" id="UP001501004">
    <property type="component" value="Unassembled WGS sequence"/>
</dbReference>
<evidence type="ECO:0000259" key="1">
    <source>
        <dbReference type="PROSITE" id="PS51071"/>
    </source>
</evidence>
<organism evidence="2 3">
    <name type="scientific">Leifsonella bigeumensis</name>
    <dbReference type="NCBI Taxonomy" id="433643"/>
    <lineage>
        <taxon>Bacteria</taxon>
        <taxon>Bacillati</taxon>
        <taxon>Actinomycetota</taxon>
        <taxon>Actinomycetes</taxon>
        <taxon>Micrococcales</taxon>
        <taxon>Microbacteriaceae</taxon>
        <taxon>Leifsonella</taxon>
    </lineage>
</organism>
<dbReference type="SUPFAM" id="SSF46689">
    <property type="entry name" value="Homeodomain-like"/>
    <property type="match status" value="1"/>
</dbReference>
<dbReference type="Pfam" id="PF01418">
    <property type="entry name" value="HTH_6"/>
    <property type="match status" value="1"/>
</dbReference>
<dbReference type="RefSeq" id="WP_344755979.1">
    <property type="nucleotide sequence ID" value="NZ_BAABAE010000003.1"/>
</dbReference>
<proteinExistence type="predicted"/>
<evidence type="ECO:0000313" key="3">
    <source>
        <dbReference type="Proteomes" id="UP001501004"/>
    </source>
</evidence>
<name>A0ABP7FQ47_9MICO</name>
<dbReference type="Gene3D" id="1.10.10.10">
    <property type="entry name" value="Winged helix-like DNA-binding domain superfamily/Winged helix DNA-binding domain"/>
    <property type="match status" value="1"/>
</dbReference>
<dbReference type="Gene3D" id="3.40.50.10490">
    <property type="entry name" value="Glucose-6-phosphate isomerase like protein, domain 1"/>
    <property type="match status" value="1"/>
</dbReference>
<dbReference type="PANTHER" id="PTHR30514">
    <property type="entry name" value="GLUCOKINASE"/>
    <property type="match status" value="1"/>
</dbReference>
<reference evidence="3" key="1">
    <citation type="journal article" date="2019" name="Int. J. Syst. Evol. Microbiol.">
        <title>The Global Catalogue of Microorganisms (GCM) 10K type strain sequencing project: providing services to taxonomists for standard genome sequencing and annotation.</title>
        <authorList>
            <consortium name="The Broad Institute Genomics Platform"/>
            <consortium name="The Broad Institute Genome Sequencing Center for Infectious Disease"/>
            <person name="Wu L."/>
            <person name="Ma J."/>
        </authorList>
    </citation>
    <scope>NUCLEOTIDE SEQUENCE [LARGE SCALE GENOMIC DNA]</scope>
    <source>
        <strain evidence="3">JCM 16949</strain>
    </source>
</reference>
<keyword evidence="3" id="KW-1185">Reference proteome</keyword>
<evidence type="ECO:0000313" key="2">
    <source>
        <dbReference type="EMBL" id="GAA3743367.1"/>
    </source>
</evidence>
<dbReference type="InterPro" id="IPR000281">
    <property type="entry name" value="HTH_RpiR"/>
</dbReference>